<dbReference type="PANTHER" id="PTHR46494:SF1">
    <property type="entry name" value="CORA FAMILY METAL ION TRANSPORTER (EUROFUNG)"/>
    <property type="match status" value="1"/>
</dbReference>
<keyword evidence="7 12" id="KW-1133">Transmembrane helix</keyword>
<keyword evidence="5 12" id="KW-0812">Transmembrane</keyword>
<organism evidence="13">
    <name type="scientific">freshwater metagenome</name>
    <dbReference type="NCBI Taxonomy" id="449393"/>
    <lineage>
        <taxon>unclassified sequences</taxon>
        <taxon>metagenomes</taxon>
        <taxon>ecological metagenomes</taxon>
    </lineage>
</organism>
<dbReference type="Pfam" id="PF01544">
    <property type="entry name" value="CorA"/>
    <property type="match status" value="1"/>
</dbReference>
<comment type="similarity">
    <text evidence="2">Belongs to the CorA metal ion transporter (MIT) (TC 1.A.35) family.</text>
</comment>
<keyword evidence="9 12" id="KW-0472">Membrane</keyword>
<evidence type="ECO:0000256" key="1">
    <source>
        <dbReference type="ARBA" id="ARBA00004651"/>
    </source>
</evidence>
<dbReference type="SUPFAM" id="SSF143865">
    <property type="entry name" value="CorA soluble domain-like"/>
    <property type="match status" value="1"/>
</dbReference>
<dbReference type="GO" id="GO:0050897">
    <property type="term" value="F:cobalt ion binding"/>
    <property type="evidence" value="ECO:0007669"/>
    <property type="project" value="TreeGrafter"/>
</dbReference>
<evidence type="ECO:0000313" key="13">
    <source>
        <dbReference type="EMBL" id="CAB4343195.1"/>
    </source>
</evidence>
<keyword evidence="6" id="KW-0460">Magnesium</keyword>
<reference evidence="13" key="1">
    <citation type="submission" date="2020-05" db="EMBL/GenBank/DDBJ databases">
        <authorList>
            <person name="Chiriac C."/>
            <person name="Salcher M."/>
            <person name="Ghai R."/>
            <person name="Kavagutti S V."/>
        </authorList>
    </citation>
    <scope>NUCLEOTIDE SEQUENCE</scope>
</reference>
<evidence type="ECO:0000256" key="7">
    <source>
        <dbReference type="ARBA" id="ARBA00022989"/>
    </source>
</evidence>
<dbReference type="InterPro" id="IPR045861">
    <property type="entry name" value="CorA_cytoplasmic_dom"/>
</dbReference>
<evidence type="ECO:0000256" key="12">
    <source>
        <dbReference type="SAM" id="Phobius"/>
    </source>
</evidence>
<dbReference type="FunFam" id="1.20.58.340:FF:000004">
    <property type="entry name" value="Magnesium transport protein CorA"/>
    <property type="match status" value="1"/>
</dbReference>
<sequence length="168" mass="18544">MANGVAQDISEVEEAVFSPIRSDDAQAIYRLKRENLEIRRAVAPLTSAAELFVARNTPAIPSDLVADFQDLGEHILRVHEQVDSQDALLTTVLTASMSRQSLQQNEDMRKISAWVAIAAVPTMIAGIYGMNFEHMPELPMKYGYGGALALMGGVCFGMWRAFKRSGWL</sequence>
<dbReference type="PANTHER" id="PTHR46494">
    <property type="entry name" value="CORA FAMILY METAL ION TRANSPORTER (EUROFUNG)"/>
    <property type="match status" value="1"/>
</dbReference>
<evidence type="ECO:0000256" key="9">
    <source>
        <dbReference type="ARBA" id="ARBA00023136"/>
    </source>
</evidence>
<evidence type="ECO:0000256" key="3">
    <source>
        <dbReference type="ARBA" id="ARBA00022448"/>
    </source>
</evidence>
<dbReference type="SUPFAM" id="SSF144083">
    <property type="entry name" value="Magnesium transport protein CorA, transmembrane region"/>
    <property type="match status" value="1"/>
</dbReference>
<dbReference type="AlphaFoldDB" id="A0A6J5ZLJ0"/>
<evidence type="ECO:0000256" key="5">
    <source>
        <dbReference type="ARBA" id="ARBA00022692"/>
    </source>
</evidence>
<protein>
    <submittedName>
        <fullName evidence="13">Unannotated protein</fullName>
    </submittedName>
</protein>
<evidence type="ECO:0000256" key="11">
    <source>
        <dbReference type="ARBA" id="ARBA00045497"/>
    </source>
</evidence>
<dbReference type="InterPro" id="IPR045863">
    <property type="entry name" value="CorA_TM1_TM2"/>
</dbReference>
<dbReference type="GO" id="GO:0015087">
    <property type="term" value="F:cobalt ion transmembrane transporter activity"/>
    <property type="evidence" value="ECO:0007669"/>
    <property type="project" value="TreeGrafter"/>
</dbReference>
<dbReference type="GO" id="GO:0000287">
    <property type="term" value="F:magnesium ion binding"/>
    <property type="evidence" value="ECO:0007669"/>
    <property type="project" value="TreeGrafter"/>
</dbReference>
<dbReference type="GO" id="GO:0015095">
    <property type="term" value="F:magnesium ion transmembrane transporter activity"/>
    <property type="evidence" value="ECO:0007669"/>
    <property type="project" value="TreeGrafter"/>
</dbReference>
<evidence type="ECO:0000256" key="2">
    <source>
        <dbReference type="ARBA" id="ARBA00009765"/>
    </source>
</evidence>
<feature type="transmembrane region" description="Helical" evidence="12">
    <location>
        <begin position="142"/>
        <end position="162"/>
    </location>
</feature>
<gene>
    <name evidence="13" type="ORF">UFOPK3770_01153</name>
</gene>
<comment type="subcellular location">
    <subcellularLocation>
        <location evidence="1">Cell membrane</location>
        <topology evidence="1">Multi-pass membrane protein</topology>
    </subcellularLocation>
</comment>
<keyword evidence="4" id="KW-1003">Cell membrane</keyword>
<evidence type="ECO:0000256" key="4">
    <source>
        <dbReference type="ARBA" id="ARBA00022475"/>
    </source>
</evidence>
<comment type="catalytic activity">
    <reaction evidence="10">
        <text>Mg(2+)(in) = Mg(2+)(out)</text>
        <dbReference type="Rhea" id="RHEA:29827"/>
        <dbReference type="ChEBI" id="CHEBI:18420"/>
    </reaction>
</comment>
<evidence type="ECO:0000256" key="8">
    <source>
        <dbReference type="ARBA" id="ARBA00023065"/>
    </source>
</evidence>
<feature type="transmembrane region" description="Helical" evidence="12">
    <location>
        <begin position="111"/>
        <end position="130"/>
    </location>
</feature>
<dbReference type="InterPro" id="IPR002523">
    <property type="entry name" value="MgTranspt_CorA/ZnTranspt_ZntB"/>
</dbReference>
<evidence type="ECO:0000256" key="10">
    <source>
        <dbReference type="ARBA" id="ARBA00034269"/>
    </source>
</evidence>
<comment type="function">
    <text evidence="11">Mediates influx of magnesium ions. Alternates between open and closed states. Activated by low cytoplasmic Mg(2+) levels. Inactive when cytoplasmic Mg(2+) levels are high.</text>
</comment>
<proteinExistence type="inferred from homology"/>
<accession>A0A6J5ZLJ0</accession>
<keyword evidence="3" id="KW-0813">Transport</keyword>
<keyword evidence="8" id="KW-0406">Ion transport</keyword>
<dbReference type="EMBL" id="CAESAJ010000158">
    <property type="protein sequence ID" value="CAB4343195.1"/>
    <property type="molecule type" value="Genomic_DNA"/>
</dbReference>
<dbReference type="GO" id="GO:0005886">
    <property type="term" value="C:plasma membrane"/>
    <property type="evidence" value="ECO:0007669"/>
    <property type="project" value="UniProtKB-SubCell"/>
</dbReference>
<name>A0A6J5ZLJ0_9ZZZZ</name>
<evidence type="ECO:0000256" key="6">
    <source>
        <dbReference type="ARBA" id="ARBA00022842"/>
    </source>
</evidence>
<dbReference type="Gene3D" id="1.20.58.340">
    <property type="entry name" value="Magnesium transport protein CorA, transmembrane region"/>
    <property type="match status" value="2"/>
</dbReference>